<dbReference type="Gene3D" id="3.40.390.10">
    <property type="entry name" value="Collagenase (Catalytic Domain)"/>
    <property type="match status" value="1"/>
</dbReference>
<organism evidence="11 12">
    <name type="scientific">Flavobacterium silvaticum</name>
    <dbReference type="NCBI Taxonomy" id="1852020"/>
    <lineage>
        <taxon>Bacteria</taxon>
        <taxon>Pseudomonadati</taxon>
        <taxon>Bacteroidota</taxon>
        <taxon>Flavobacteriia</taxon>
        <taxon>Flavobacteriales</taxon>
        <taxon>Flavobacteriaceae</taxon>
        <taxon>Flavobacterium</taxon>
    </lineage>
</organism>
<keyword evidence="4 9" id="KW-0732">Signal</keyword>
<evidence type="ECO:0000256" key="7">
    <source>
        <dbReference type="ARBA" id="ARBA00023049"/>
    </source>
</evidence>
<evidence type="ECO:0000256" key="4">
    <source>
        <dbReference type="ARBA" id="ARBA00022729"/>
    </source>
</evidence>
<dbReference type="InterPro" id="IPR013783">
    <property type="entry name" value="Ig-like_fold"/>
</dbReference>
<evidence type="ECO:0000256" key="1">
    <source>
        <dbReference type="ARBA" id="ARBA00008721"/>
    </source>
</evidence>
<dbReference type="InterPro" id="IPR024079">
    <property type="entry name" value="MetalloPept_cat_dom_sf"/>
</dbReference>
<keyword evidence="8" id="KW-1015">Disulfide bond</keyword>
<evidence type="ECO:0000256" key="8">
    <source>
        <dbReference type="ARBA" id="ARBA00023157"/>
    </source>
</evidence>
<keyword evidence="3" id="KW-0479">Metal-binding</keyword>
<name>A0A972JGT6_9FLAO</name>
<evidence type="ECO:0000313" key="12">
    <source>
        <dbReference type="Proteomes" id="UP000712080"/>
    </source>
</evidence>
<gene>
    <name evidence="11" type="ORF">G6047_04205</name>
</gene>
<dbReference type="InterPro" id="IPR035986">
    <property type="entry name" value="PKD_dom_sf"/>
</dbReference>
<accession>A0A972JGT6</accession>
<feature type="domain" description="PKD" evidence="10">
    <location>
        <begin position="381"/>
        <end position="435"/>
    </location>
</feature>
<dbReference type="PANTHER" id="PTHR47466">
    <property type="match status" value="1"/>
</dbReference>
<dbReference type="SMART" id="SM00089">
    <property type="entry name" value="PKD"/>
    <property type="match status" value="2"/>
</dbReference>
<evidence type="ECO:0000256" key="5">
    <source>
        <dbReference type="ARBA" id="ARBA00022801"/>
    </source>
</evidence>
<dbReference type="GO" id="GO:0008237">
    <property type="term" value="F:metallopeptidase activity"/>
    <property type="evidence" value="ECO:0007669"/>
    <property type="project" value="UniProtKB-KW"/>
</dbReference>
<keyword evidence="12" id="KW-1185">Reference proteome</keyword>
<dbReference type="InterPro" id="IPR026444">
    <property type="entry name" value="Secre_tail"/>
</dbReference>
<dbReference type="PROSITE" id="PS50093">
    <property type="entry name" value="PKD"/>
    <property type="match status" value="2"/>
</dbReference>
<evidence type="ECO:0000259" key="10">
    <source>
        <dbReference type="PROSITE" id="PS50093"/>
    </source>
</evidence>
<dbReference type="RefSeq" id="WP_169526231.1">
    <property type="nucleotide sequence ID" value="NZ_JAAMPU010000099.1"/>
</dbReference>
<evidence type="ECO:0000313" key="11">
    <source>
        <dbReference type="EMBL" id="NMH27225.1"/>
    </source>
</evidence>
<sequence length="1166" mass="124587">MITKFTKIFGATLLLLSGASFGQKDVKPQTCFTDQLLEQQLKDNPELQSRIDYVEKQVFEKTQLQRSNRAVPDPPAPLITIPVVVYVISDPADPASNLSDDRVNSQLAALNTKFNGYGVKFCLATKAGTSNIPTPSGGTQTVPGIIHVSNAALSNHDQATEQMSLVNLAGVSVTRERYLRIWVVNTINGASNINAYATYPFSPGVFDGVVIKANVFGNAADPLCSCSSGMFATYDQGEVLVHEVGHYFGLYHTFHQGCSGTTTADCSTLGDKVCDTPPVAAPNYNCVANINTCTETPTDSADKIHNYMDYGNNDCTDSFTTGQKNRMLTMLSQNRPTLYSTDNIIYTQTCGSANLVSSTFTPSTYQPCAGAGNEVTFTSLGAAGTTYSWNFGDGATATGATASHAFAALAVPYNVTLTATNPSVGSSTTTIQIFVVNCQPITQNSHWYVSQGAGLKFSTGVPVFDPAFVNSFNCNGKMVSQCDASGNLLFYANNTRIFNASHATLAISATGDSGFEPAIACVPDPANNGKYYIFTNANVVSPDVINGLRYSIVATSGTVSVQNYKLPVTQPATGYNYNSTDGAILGVSGVAAIQNCNGYWILTTIRNGTSVYIATYSLTASGLSFVSSSPTFIDNLYTNVRFIKVAPNGNKVYVGNTYGTSSGYVFDFDKVTGKCSDSVIIPGDSSYGGSTFSPDSNLLYTAENTNRGIYQFSLNAANVGSTKKLVGTTDTFTPGNMQLGPDGKIYIALSFQMKLGVIHNPNARVSETSPNACYFSLNGPQKTSGVAISLGLPHMLDARLATAYPSASADKMSAYLVGCNQYKFFANICTGGFLWKFKNVGTNVTVTSTANTPVYTFPQSGTYEVTLQFASNPTYVLSTKTFTISAPATPQILGSNSACTTLANNSSTNNSVVLLAGQTASWAITGGAGTISGASNQSDVTVAWTTLPGTLTLTVQDASGCTVTATRTITSVCQCDCLSTIYFTNSLPFNGNTQFTIQNSNTNQVCQGYNGFVYYWTFGDGTSYYNGATTVSHAYTNSGTYSVTVQGRKLGPHDEWLCYDDYTANVVIPSFRISNVNPEMQREGMELKVYPNPTSDAFTVSLYAADNSHVMIEVLDISGRRVMSKSYDANADFIQTLDCSFLPTGIYSVRIENNGRFETQKLIIER</sequence>
<dbReference type="CDD" id="cd00146">
    <property type="entry name" value="PKD"/>
    <property type="match status" value="2"/>
</dbReference>
<dbReference type="GO" id="GO:0046872">
    <property type="term" value="F:metal ion binding"/>
    <property type="evidence" value="ECO:0007669"/>
    <property type="project" value="UniProtKB-KW"/>
</dbReference>
<dbReference type="AlphaFoldDB" id="A0A972JGT6"/>
<comment type="caution">
    <text evidence="11">The sequence shown here is derived from an EMBL/GenBank/DDBJ whole genome shotgun (WGS) entry which is preliminary data.</text>
</comment>
<dbReference type="InterPro" id="IPR008754">
    <property type="entry name" value="Peptidase_M43"/>
</dbReference>
<keyword evidence="7" id="KW-0482">Metalloprotease</keyword>
<dbReference type="EMBL" id="JAAMPU010000099">
    <property type="protein sequence ID" value="NMH27225.1"/>
    <property type="molecule type" value="Genomic_DNA"/>
</dbReference>
<feature type="domain" description="PKD" evidence="10">
    <location>
        <begin position="1008"/>
        <end position="1045"/>
    </location>
</feature>
<dbReference type="PROSITE" id="PS50231">
    <property type="entry name" value="RICIN_B_LECTIN"/>
    <property type="match status" value="1"/>
</dbReference>
<evidence type="ECO:0000256" key="2">
    <source>
        <dbReference type="ARBA" id="ARBA00022670"/>
    </source>
</evidence>
<dbReference type="Gene3D" id="2.60.40.10">
    <property type="entry name" value="Immunoglobulins"/>
    <property type="match status" value="2"/>
</dbReference>
<dbReference type="NCBIfam" id="TIGR04183">
    <property type="entry name" value="Por_Secre_tail"/>
    <property type="match status" value="1"/>
</dbReference>
<dbReference type="Pfam" id="PF18962">
    <property type="entry name" value="Por_Secre_tail"/>
    <property type="match status" value="1"/>
</dbReference>
<dbReference type="Pfam" id="PF05572">
    <property type="entry name" value="Peptidase_M43"/>
    <property type="match status" value="1"/>
</dbReference>
<evidence type="ECO:0000256" key="3">
    <source>
        <dbReference type="ARBA" id="ARBA00022723"/>
    </source>
</evidence>
<dbReference type="SUPFAM" id="SSF63829">
    <property type="entry name" value="Calcium-dependent phosphotriesterase"/>
    <property type="match status" value="1"/>
</dbReference>
<keyword evidence="5" id="KW-0378">Hydrolase</keyword>
<evidence type="ECO:0000256" key="6">
    <source>
        <dbReference type="ARBA" id="ARBA00022833"/>
    </source>
</evidence>
<proteinExistence type="inferred from homology"/>
<keyword evidence="6" id="KW-0862">Zinc</keyword>
<dbReference type="PANTHER" id="PTHR47466:SF1">
    <property type="entry name" value="METALLOPROTEASE MEP1 (AFU_ORTHOLOGUE AFUA_1G07730)-RELATED"/>
    <property type="match status" value="1"/>
</dbReference>
<dbReference type="Pfam" id="PF18911">
    <property type="entry name" value="PKD_4"/>
    <property type="match status" value="1"/>
</dbReference>
<comment type="similarity">
    <text evidence="1">Belongs to the peptidase M43B family.</text>
</comment>
<protein>
    <submittedName>
        <fullName evidence="11">PKD domain-containing protein</fullName>
    </submittedName>
</protein>
<evidence type="ECO:0000256" key="9">
    <source>
        <dbReference type="SAM" id="SignalP"/>
    </source>
</evidence>
<dbReference type="Pfam" id="PF00801">
    <property type="entry name" value="PKD"/>
    <property type="match status" value="1"/>
</dbReference>
<feature type="signal peptide" evidence="9">
    <location>
        <begin position="1"/>
        <end position="22"/>
    </location>
</feature>
<dbReference type="InterPro" id="IPR022409">
    <property type="entry name" value="PKD/Chitinase_dom"/>
</dbReference>
<dbReference type="SUPFAM" id="SSF55486">
    <property type="entry name" value="Metalloproteases ('zincins'), catalytic domain"/>
    <property type="match status" value="1"/>
</dbReference>
<dbReference type="Proteomes" id="UP000712080">
    <property type="component" value="Unassembled WGS sequence"/>
</dbReference>
<dbReference type="GO" id="GO:0006508">
    <property type="term" value="P:proteolysis"/>
    <property type="evidence" value="ECO:0007669"/>
    <property type="project" value="UniProtKB-KW"/>
</dbReference>
<dbReference type="InterPro" id="IPR000601">
    <property type="entry name" value="PKD_dom"/>
</dbReference>
<reference evidence="11" key="1">
    <citation type="submission" date="2020-02" db="EMBL/GenBank/DDBJ databases">
        <title>Flavobacterium sp. genome.</title>
        <authorList>
            <person name="Jung H.S."/>
            <person name="Baek J.H."/>
            <person name="Jeon C.O."/>
        </authorList>
    </citation>
    <scope>NUCLEOTIDE SEQUENCE</scope>
    <source>
        <strain evidence="11">SE-s28</strain>
    </source>
</reference>
<keyword evidence="2" id="KW-0645">Protease</keyword>
<feature type="chain" id="PRO_5037652743" evidence="9">
    <location>
        <begin position="23"/>
        <end position="1166"/>
    </location>
</feature>
<dbReference type="SUPFAM" id="SSF49299">
    <property type="entry name" value="PKD domain"/>
    <property type="match status" value="3"/>
</dbReference>